<keyword evidence="3" id="KW-1185">Reference proteome</keyword>
<gene>
    <name evidence="2" type="ORF">C7378_1412</name>
</gene>
<reference evidence="2 3" key="1">
    <citation type="submission" date="2019-03" db="EMBL/GenBank/DDBJ databases">
        <title>Genomic Encyclopedia of Type Strains, Phase IV (KMG-IV): sequencing the most valuable type-strain genomes for metagenomic binning, comparative biology and taxonomic classification.</title>
        <authorList>
            <person name="Goeker M."/>
        </authorList>
    </citation>
    <scope>NUCLEOTIDE SEQUENCE [LARGE SCALE GENOMIC DNA]</scope>
    <source>
        <strain evidence="2 3">DSM 103428</strain>
    </source>
</reference>
<organism evidence="2 3">
    <name type="scientific">Acidipila rosea</name>
    <dbReference type="NCBI Taxonomy" id="768535"/>
    <lineage>
        <taxon>Bacteria</taxon>
        <taxon>Pseudomonadati</taxon>
        <taxon>Acidobacteriota</taxon>
        <taxon>Terriglobia</taxon>
        <taxon>Terriglobales</taxon>
        <taxon>Acidobacteriaceae</taxon>
        <taxon>Acidipila</taxon>
    </lineage>
</organism>
<proteinExistence type="predicted"/>
<accession>A0A4R1L6I4</accession>
<dbReference type="Proteomes" id="UP000295210">
    <property type="component" value="Unassembled WGS sequence"/>
</dbReference>
<evidence type="ECO:0000313" key="2">
    <source>
        <dbReference type="EMBL" id="TCK73798.1"/>
    </source>
</evidence>
<feature type="region of interest" description="Disordered" evidence="1">
    <location>
        <begin position="29"/>
        <end position="62"/>
    </location>
</feature>
<dbReference type="AlphaFoldDB" id="A0A4R1L6I4"/>
<evidence type="ECO:0000313" key="3">
    <source>
        <dbReference type="Proteomes" id="UP000295210"/>
    </source>
</evidence>
<name>A0A4R1L6I4_9BACT</name>
<evidence type="ECO:0000256" key="1">
    <source>
        <dbReference type="SAM" id="MobiDB-lite"/>
    </source>
</evidence>
<dbReference type="EMBL" id="SMGK01000002">
    <property type="protein sequence ID" value="TCK73798.1"/>
    <property type="molecule type" value="Genomic_DNA"/>
</dbReference>
<comment type="caution">
    <text evidence="2">The sequence shown here is derived from an EMBL/GenBank/DDBJ whole genome shotgun (WGS) entry which is preliminary data.</text>
</comment>
<sequence length="115" mass="13037">MLSAAFILLGVTVFFWGLRYKLSLYDPPQASSHHMTAAKLLTDRERDKAPSVQRPESHPPVPEIPAQSFVALLSLIATIAMMVRFRNWQASESLVPQKSYLRVTPLFHRPPPTRL</sequence>
<protein>
    <submittedName>
        <fullName evidence="2">Uncharacterized protein</fullName>
    </submittedName>
</protein>